<sequence>TALQLGLLYPHSFYAEQVILGALIITIAIVGLAGNAAVLWLLGFRVRRNAFTVYVLNLAGADFLLLSCLLIDFLIFAIEFFHLSNFPYYITNLLIIMTFFPYILGLSMLSAISTERCLSVLWPIWYRCHRPRHLSAIMCTLLWALCLVLSILVWKYCSYWSNSSDYFKCMKIHFTMASWLIFLLVVLLGSSLALLLKILCGSRRVPLTRLYVTILLTVLVFLLCGLPYGFFFFLVTWIESFNYKSSIFTYLVMTLLSSTRKSTWLLAPARISAVRRLQRRPLEGEPTAKGRPFSLCLSLSLSTLPVKKKKKEKSSRGIYPWLDDTVHSPIDMG</sequence>
<feature type="transmembrane region" description="Helical" evidence="10">
    <location>
        <begin position="247"/>
        <end position="267"/>
    </location>
</feature>
<dbReference type="eggNOG" id="ENOG502RTWA">
    <property type="taxonomic scope" value="Eukaryota"/>
</dbReference>
<dbReference type="Gene3D" id="1.20.1070.10">
    <property type="entry name" value="Rhodopsin 7-helix transmembrane proteins"/>
    <property type="match status" value="1"/>
</dbReference>
<dbReference type="PaxDb" id="9986-ENSOCUP00000020896"/>
<dbReference type="SUPFAM" id="SSF81321">
    <property type="entry name" value="Family A G protein-coupled receptor-like"/>
    <property type="match status" value="1"/>
</dbReference>
<dbReference type="AlphaFoldDB" id="G1TV16"/>
<keyword evidence="6 10" id="KW-0472">Membrane</keyword>
<keyword evidence="5 9" id="KW-0297">G-protein coupled receptor</keyword>
<dbReference type="PANTHER" id="PTHR11334">
    <property type="entry name" value="MAS-RELATED G-PROTEIN COUPLED RECEPTOR"/>
    <property type="match status" value="1"/>
</dbReference>
<evidence type="ECO:0000256" key="2">
    <source>
        <dbReference type="ARBA" id="ARBA00022475"/>
    </source>
</evidence>
<feature type="transmembrane region" description="Helical" evidence="10">
    <location>
        <begin position="176"/>
        <end position="198"/>
    </location>
</feature>
<evidence type="ECO:0000313" key="13">
    <source>
        <dbReference type="Proteomes" id="UP000001811"/>
    </source>
</evidence>
<evidence type="ECO:0000313" key="12">
    <source>
        <dbReference type="Ensembl" id="ENSOCUP00000020896.2"/>
    </source>
</evidence>
<evidence type="ECO:0000256" key="6">
    <source>
        <dbReference type="ARBA" id="ARBA00023136"/>
    </source>
</evidence>
<keyword evidence="3 9" id="KW-0812">Transmembrane</keyword>
<feature type="transmembrane region" description="Helical" evidence="10">
    <location>
        <begin position="90"/>
        <end position="112"/>
    </location>
</feature>
<dbReference type="EMBL" id="AAGW02037165">
    <property type="status" value="NOT_ANNOTATED_CDS"/>
    <property type="molecule type" value="Genomic_DNA"/>
</dbReference>
<dbReference type="InterPro" id="IPR000276">
    <property type="entry name" value="GPCR_Rhodpsn"/>
</dbReference>
<keyword evidence="4 10" id="KW-1133">Transmembrane helix</keyword>
<dbReference type="InterPro" id="IPR017452">
    <property type="entry name" value="GPCR_Rhodpsn_7TM"/>
</dbReference>
<dbReference type="PROSITE" id="PS50262">
    <property type="entry name" value="G_PROTEIN_RECEP_F1_2"/>
    <property type="match status" value="1"/>
</dbReference>
<dbReference type="PRINTS" id="PR02108">
    <property type="entry name" value="MRGPCRFAMILY"/>
</dbReference>
<proteinExistence type="inferred from homology"/>
<feature type="transmembrane region" description="Helical" evidence="10">
    <location>
        <begin position="210"/>
        <end position="235"/>
    </location>
</feature>
<dbReference type="GO" id="GO:0005886">
    <property type="term" value="C:plasma membrane"/>
    <property type="evidence" value="ECO:0007669"/>
    <property type="project" value="UniProtKB-SubCell"/>
</dbReference>
<reference evidence="12" key="3">
    <citation type="submission" date="2025-09" db="UniProtKB">
        <authorList>
            <consortium name="Ensembl"/>
        </authorList>
    </citation>
    <scope>IDENTIFICATION</scope>
    <source>
        <strain evidence="12">Thorbecke</strain>
    </source>
</reference>
<dbReference type="STRING" id="9986.ENSOCUP00000020896"/>
<keyword evidence="7 9" id="KW-0675">Receptor</keyword>
<dbReference type="PROSITE" id="PS00237">
    <property type="entry name" value="G_PROTEIN_RECEP_F1_1"/>
    <property type="match status" value="1"/>
</dbReference>
<evidence type="ECO:0000256" key="1">
    <source>
        <dbReference type="ARBA" id="ARBA00004651"/>
    </source>
</evidence>
<dbReference type="PRINTS" id="PR00237">
    <property type="entry name" value="GPCRRHODOPSN"/>
</dbReference>
<dbReference type="InParanoid" id="G1TV16"/>
<dbReference type="GO" id="GO:0004930">
    <property type="term" value="F:G protein-coupled receptor activity"/>
    <property type="evidence" value="ECO:0007669"/>
    <property type="project" value="UniProtKB-KW"/>
</dbReference>
<evidence type="ECO:0000256" key="4">
    <source>
        <dbReference type="ARBA" id="ARBA00022989"/>
    </source>
</evidence>
<feature type="domain" description="G-protein coupled receptors family 1 profile" evidence="11">
    <location>
        <begin position="34"/>
        <end position="234"/>
    </location>
</feature>
<reference evidence="12 13" key="1">
    <citation type="journal article" date="2011" name="Nature">
        <title>A high-resolution map of human evolutionary constraint using 29 mammals.</title>
        <authorList>
            <person name="Lindblad-Toh K."/>
            <person name="Garber M."/>
            <person name="Zuk O."/>
            <person name="Lin M.F."/>
            <person name="Parker B.J."/>
            <person name="Washietl S."/>
            <person name="Kheradpour P."/>
            <person name="Ernst J."/>
            <person name="Jordan G."/>
            <person name="Mauceli E."/>
            <person name="Ward L.D."/>
            <person name="Lowe C.B."/>
            <person name="Holloway A.K."/>
            <person name="Clamp M."/>
            <person name="Gnerre S."/>
            <person name="Alfoldi J."/>
            <person name="Beal K."/>
            <person name="Chang J."/>
            <person name="Clawson H."/>
            <person name="Cuff J."/>
            <person name="Di Palma F."/>
            <person name="Fitzgerald S."/>
            <person name="Flicek P."/>
            <person name="Guttman M."/>
            <person name="Hubisz M.J."/>
            <person name="Jaffe D.B."/>
            <person name="Jungreis I."/>
            <person name="Kent W.J."/>
            <person name="Kostka D."/>
            <person name="Lara M."/>
            <person name="Martins A.L."/>
            <person name="Massingham T."/>
            <person name="Moltke I."/>
            <person name="Raney B.J."/>
            <person name="Rasmussen M.D."/>
            <person name="Robinson J."/>
            <person name="Stark A."/>
            <person name="Vilella A.J."/>
            <person name="Wen J."/>
            <person name="Xie X."/>
            <person name="Zody M.C."/>
            <person name="Baldwin J."/>
            <person name="Bloom T."/>
            <person name="Chin C.W."/>
            <person name="Heiman D."/>
            <person name="Nicol R."/>
            <person name="Nusbaum C."/>
            <person name="Young S."/>
            <person name="Wilkinson J."/>
            <person name="Worley K.C."/>
            <person name="Kovar C.L."/>
            <person name="Muzny D.M."/>
            <person name="Gibbs R.A."/>
            <person name="Cree A."/>
            <person name="Dihn H.H."/>
            <person name="Fowler G."/>
            <person name="Jhangiani S."/>
            <person name="Joshi V."/>
            <person name="Lee S."/>
            <person name="Lewis L.R."/>
            <person name="Nazareth L.V."/>
            <person name="Okwuonu G."/>
            <person name="Santibanez J."/>
            <person name="Warren W.C."/>
            <person name="Mardis E.R."/>
            <person name="Weinstock G.M."/>
            <person name="Wilson R.K."/>
            <person name="Delehaunty K."/>
            <person name="Dooling D."/>
            <person name="Fronik C."/>
            <person name="Fulton L."/>
            <person name="Fulton B."/>
            <person name="Graves T."/>
            <person name="Minx P."/>
            <person name="Sodergren E."/>
            <person name="Birney E."/>
            <person name="Margulies E.H."/>
            <person name="Herrero J."/>
            <person name="Green E.D."/>
            <person name="Haussler D."/>
            <person name="Siepel A."/>
            <person name="Goldman N."/>
            <person name="Pollard K.S."/>
            <person name="Pedersen J.S."/>
            <person name="Lander E.S."/>
            <person name="Kellis M."/>
        </authorList>
    </citation>
    <scope>NUCLEOTIDE SEQUENCE [LARGE SCALE GENOMIC DNA]</scope>
    <source>
        <strain evidence="12 13">Thorbecke inbred</strain>
    </source>
</reference>
<evidence type="ECO:0000256" key="3">
    <source>
        <dbReference type="ARBA" id="ARBA00022692"/>
    </source>
</evidence>
<reference evidence="12" key="2">
    <citation type="submission" date="2025-08" db="UniProtKB">
        <authorList>
            <consortium name="Ensembl"/>
        </authorList>
    </citation>
    <scope>IDENTIFICATION</scope>
    <source>
        <strain evidence="12">Thorbecke</strain>
    </source>
</reference>
<keyword evidence="2" id="KW-1003">Cell membrane</keyword>
<accession>G1TV16</accession>
<dbReference type="Pfam" id="PF00001">
    <property type="entry name" value="7tm_1"/>
    <property type="match status" value="1"/>
</dbReference>
<dbReference type="GeneTree" id="ENSGT01030000234639"/>
<dbReference type="HOGENOM" id="CLU_009579_4_1_1"/>
<protein>
    <recommendedName>
        <fullName evidence="11">G-protein coupled receptors family 1 profile domain-containing protein</fullName>
    </recommendedName>
</protein>
<evidence type="ECO:0000256" key="10">
    <source>
        <dbReference type="SAM" id="Phobius"/>
    </source>
</evidence>
<dbReference type="InterPro" id="IPR026234">
    <property type="entry name" value="MRGPCRFAMILY"/>
</dbReference>
<dbReference type="Ensembl" id="ENSOCUT00000015703.3">
    <property type="protein sequence ID" value="ENSOCUP00000020896.2"/>
    <property type="gene ID" value="ENSOCUG00000015709.3"/>
</dbReference>
<evidence type="ECO:0000256" key="9">
    <source>
        <dbReference type="RuleBase" id="RU000688"/>
    </source>
</evidence>
<evidence type="ECO:0000259" key="11">
    <source>
        <dbReference type="PROSITE" id="PS50262"/>
    </source>
</evidence>
<evidence type="ECO:0000256" key="8">
    <source>
        <dbReference type="ARBA" id="ARBA00023224"/>
    </source>
</evidence>
<evidence type="ECO:0000256" key="7">
    <source>
        <dbReference type="ARBA" id="ARBA00023170"/>
    </source>
</evidence>
<feature type="transmembrane region" description="Helical" evidence="10">
    <location>
        <begin position="18"/>
        <end position="42"/>
    </location>
</feature>
<dbReference type="FunFam" id="1.20.1070.10:FF:000140">
    <property type="entry name" value="Mas-related G-protein coupled receptor member X2"/>
    <property type="match status" value="1"/>
</dbReference>
<dbReference type="EMBL" id="AAGW02037164">
    <property type="status" value="NOT_ANNOTATED_CDS"/>
    <property type="molecule type" value="Genomic_DNA"/>
</dbReference>
<dbReference type="Proteomes" id="UP000001811">
    <property type="component" value="Chromosome 1"/>
</dbReference>
<organism evidence="12 13">
    <name type="scientific">Oryctolagus cuniculus</name>
    <name type="common">Rabbit</name>
    <dbReference type="NCBI Taxonomy" id="9986"/>
    <lineage>
        <taxon>Eukaryota</taxon>
        <taxon>Metazoa</taxon>
        <taxon>Chordata</taxon>
        <taxon>Craniata</taxon>
        <taxon>Vertebrata</taxon>
        <taxon>Euteleostomi</taxon>
        <taxon>Mammalia</taxon>
        <taxon>Eutheria</taxon>
        <taxon>Euarchontoglires</taxon>
        <taxon>Glires</taxon>
        <taxon>Lagomorpha</taxon>
        <taxon>Leporidae</taxon>
        <taxon>Oryctolagus</taxon>
    </lineage>
</organism>
<dbReference type="PANTHER" id="PTHR11334:SF29">
    <property type="entry name" value="MAS-RELATED G-PROTEIN COUPLED RECEPTOR MEMBER X2"/>
    <property type="match status" value="1"/>
</dbReference>
<feature type="transmembrane region" description="Helical" evidence="10">
    <location>
        <begin position="54"/>
        <end position="78"/>
    </location>
</feature>
<evidence type="ECO:0000256" key="5">
    <source>
        <dbReference type="ARBA" id="ARBA00023040"/>
    </source>
</evidence>
<name>G1TV16_RABIT</name>
<keyword evidence="13" id="KW-1185">Reference proteome</keyword>
<feature type="transmembrane region" description="Helical" evidence="10">
    <location>
        <begin position="133"/>
        <end position="156"/>
    </location>
</feature>
<comment type="similarity">
    <text evidence="9">Belongs to the G-protein coupled receptor 1 family.</text>
</comment>
<keyword evidence="8 9" id="KW-0807">Transducer</keyword>
<comment type="subcellular location">
    <subcellularLocation>
        <location evidence="1">Cell membrane</location>
        <topology evidence="1">Multi-pass membrane protein</topology>
    </subcellularLocation>
</comment>